<feature type="domain" description="Sin" evidence="1">
    <location>
        <begin position="3"/>
        <end position="41"/>
    </location>
</feature>
<sequence length="42" mass="5017">MVIEVRTSIEGLDTEWLELIKEAKNLGIEKEEIREFLNRKEN</sequence>
<reference evidence="2 3" key="1">
    <citation type="journal article" date="2011" name="J. Microbiol.">
        <title>Bacillus kyonggiensis sp. nov., isolated from soil of a lettuce field.</title>
        <authorList>
            <person name="Dong K."/>
            <person name="Lee S."/>
        </authorList>
    </citation>
    <scope>NUCLEOTIDE SEQUENCE [LARGE SCALE GENOMIC DNA]</scope>
    <source>
        <strain evidence="2 3">NB22</strain>
    </source>
</reference>
<comment type="caution">
    <text evidence="2">The sequence shown here is derived from an EMBL/GenBank/DDBJ whole genome shotgun (WGS) entry which is preliminary data.</text>
</comment>
<dbReference type="Proteomes" id="UP000307756">
    <property type="component" value="Unassembled WGS sequence"/>
</dbReference>
<dbReference type="EMBL" id="SWBM01000003">
    <property type="protein sequence ID" value="TKC16273.1"/>
    <property type="molecule type" value="Genomic_DNA"/>
</dbReference>
<dbReference type="GO" id="GO:0046983">
    <property type="term" value="F:protein dimerization activity"/>
    <property type="evidence" value="ECO:0007669"/>
    <property type="project" value="InterPro"/>
</dbReference>
<evidence type="ECO:0000313" key="2">
    <source>
        <dbReference type="EMBL" id="TKC16273.1"/>
    </source>
</evidence>
<accession>A0A4U1D3G7</accession>
<keyword evidence="2" id="KW-0238">DNA-binding</keyword>
<dbReference type="RefSeq" id="WP_136832167.1">
    <property type="nucleotide sequence ID" value="NZ_SWBM01000003.1"/>
</dbReference>
<keyword evidence="3" id="KW-1185">Reference proteome</keyword>
<dbReference type="GO" id="GO:0006355">
    <property type="term" value="P:regulation of DNA-templated transcription"/>
    <property type="evidence" value="ECO:0007669"/>
    <property type="project" value="InterPro"/>
</dbReference>
<name>A0A4U1D3G7_9BACI</name>
<dbReference type="InterPro" id="IPR036281">
    <property type="entry name" value="SinR/SinI_dimer_dom_sf"/>
</dbReference>
<gene>
    <name evidence="2" type="primary">sinI</name>
    <name evidence="2" type="ORF">FA727_15080</name>
</gene>
<evidence type="ECO:0000313" key="3">
    <source>
        <dbReference type="Proteomes" id="UP000307756"/>
    </source>
</evidence>
<dbReference type="Pfam" id="PF08671">
    <property type="entry name" value="SinI"/>
    <property type="match status" value="1"/>
</dbReference>
<dbReference type="InterPro" id="IPR010981">
    <property type="entry name" value="SinR/SinI_dimer_dom"/>
</dbReference>
<evidence type="ECO:0000259" key="1">
    <source>
        <dbReference type="PROSITE" id="PS51500"/>
    </source>
</evidence>
<dbReference type="PROSITE" id="PS51500">
    <property type="entry name" value="SIN"/>
    <property type="match status" value="1"/>
</dbReference>
<protein>
    <submittedName>
        <fullName evidence="2">DNA-binding anti-repressor SinI</fullName>
    </submittedName>
</protein>
<dbReference type="AlphaFoldDB" id="A0A4U1D3G7"/>
<organism evidence="2 3">
    <name type="scientific">Robertmurraya kyonggiensis</name>
    <dbReference type="NCBI Taxonomy" id="1037680"/>
    <lineage>
        <taxon>Bacteria</taxon>
        <taxon>Bacillati</taxon>
        <taxon>Bacillota</taxon>
        <taxon>Bacilli</taxon>
        <taxon>Bacillales</taxon>
        <taxon>Bacillaceae</taxon>
        <taxon>Robertmurraya</taxon>
    </lineage>
</organism>
<dbReference type="OrthoDB" id="2721940at2"/>
<dbReference type="GO" id="GO:0003677">
    <property type="term" value="F:DNA binding"/>
    <property type="evidence" value="ECO:0007669"/>
    <property type="project" value="UniProtKB-KW"/>
</dbReference>
<dbReference type="SUPFAM" id="SSF47406">
    <property type="entry name" value="SinR repressor dimerisation domain-like"/>
    <property type="match status" value="1"/>
</dbReference>
<proteinExistence type="predicted"/>